<keyword evidence="4" id="KW-1185">Reference proteome</keyword>
<reference evidence="3 4" key="1">
    <citation type="journal article" date="2011" name="PLoS Genet.">
        <title>Genome sequencing and comparative transcriptomics of the model entomopathogenic fungi Metarhizium anisopliae and M. acridum.</title>
        <authorList>
            <person name="Gao Q."/>
            <person name="Jin K."/>
            <person name="Ying S.H."/>
            <person name="Zhang Y."/>
            <person name="Xiao G."/>
            <person name="Shang Y."/>
            <person name="Duan Z."/>
            <person name="Hu X."/>
            <person name="Xie X.Q."/>
            <person name="Zhou G."/>
            <person name="Peng G."/>
            <person name="Luo Z."/>
            <person name="Huang W."/>
            <person name="Wang B."/>
            <person name="Fang W."/>
            <person name="Wang S."/>
            <person name="Zhong Y."/>
            <person name="Ma L.J."/>
            <person name="St Leger R.J."/>
            <person name="Zhao G.P."/>
            <person name="Pei Y."/>
            <person name="Feng M.G."/>
            <person name="Xia Y."/>
            <person name="Wang C."/>
        </authorList>
    </citation>
    <scope>NUCLEOTIDE SEQUENCE [LARGE SCALE GENOMIC DNA]</scope>
    <source>
        <strain evidence="3 4">CQMa 102</strain>
    </source>
</reference>
<feature type="compositionally biased region" description="Basic residues" evidence="1">
    <location>
        <begin position="328"/>
        <end position="338"/>
    </location>
</feature>
<feature type="compositionally biased region" description="Polar residues" evidence="1">
    <location>
        <begin position="300"/>
        <end position="312"/>
    </location>
</feature>
<name>E9DVZ3_METAQ</name>
<dbReference type="AlphaFoldDB" id="E9DVZ3"/>
<dbReference type="eggNOG" id="ENOG502RJS5">
    <property type="taxonomic scope" value="Eukaryota"/>
</dbReference>
<feature type="compositionally biased region" description="Low complexity" evidence="1">
    <location>
        <begin position="121"/>
        <end position="144"/>
    </location>
</feature>
<feature type="domain" description="Stc1" evidence="2">
    <location>
        <begin position="15"/>
        <end position="89"/>
    </location>
</feature>
<dbReference type="InterPro" id="IPR024630">
    <property type="entry name" value="Stc1"/>
</dbReference>
<feature type="region of interest" description="Disordered" evidence="1">
    <location>
        <begin position="88"/>
        <end position="150"/>
    </location>
</feature>
<dbReference type="OMA" id="HISARCD"/>
<evidence type="ECO:0000259" key="2">
    <source>
        <dbReference type="Pfam" id="PF12898"/>
    </source>
</evidence>
<dbReference type="Pfam" id="PF12898">
    <property type="entry name" value="Stc1"/>
    <property type="match status" value="1"/>
</dbReference>
<protein>
    <recommendedName>
        <fullName evidence="2">Stc1 domain-containing protein</fullName>
    </recommendedName>
</protein>
<feature type="compositionally biased region" description="Polar residues" evidence="1">
    <location>
        <begin position="212"/>
        <end position="221"/>
    </location>
</feature>
<proteinExistence type="predicted"/>
<evidence type="ECO:0000256" key="1">
    <source>
        <dbReference type="SAM" id="MobiDB-lite"/>
    </source>
</evidence>
<evidence type="ECO:0000313" key="3">
    <source>
        <dbReference type="EMBL" id="EFY92190.1"/>
    </source>
</evidence>
<dbReference type="STRING" id="655827.E9DVZ3"/>
<accession>E9DVZ3</accession>
<feature type="region of interest" description="Disordered" evidence="1">
    <location>
        <begin position="202"/>
        <end position="221"/>
    </location>
</feature>
<dbReference type="InParanoid" id="E9DVZ3"/>
<dbReference type="HOGENOM" id="CLU_717826_0_0_1"/>
<sequence>MAPNEKSNIKPSPYRCKVGGEWKSLQFFSKNQQQLIQRQASLRGGIDAANPGMTCIEHSVGFRGEIRCELCGLIKSIDMFSKSMRKSEEPAHISALPSLGDGDGAGSGRINPESGRNQAQPSGPSSSRGPSSVVSAPVSVGSSGTMPPPHLEAIVGQLMQNDGLRKLGNPDNRSQKSISSIGPVYIHGRPTENQIPSVVGSEVGSEMEGSDAGQTTPSSLHGQLPPHLRGKIANLASRTALFQYAVPAASWQGSDASIVSTATTMRNEQDTGHAKTRVPYNAWDNAGKLHEAIKSHTASEGDTTSTASNLSAQDPIASGQWESVPATKKGRPKSRNKWHTAPRVIRTQISMETLFYFSSY</sequence>
<organism evidence="4">
    <name type="scientific">Metarhizium acridum (strain CQMa 102)</name>
    <dbReference type="NCBI Taxonomy" id="655827"/>
    <lineage>
        <taxon>Eukaryota</taxon>
        <taxon>Fungi</taxon>
        <taxon>Dikarya</taxon>
        <taxon>Ascomycota</taxon>
        <taxon>Pezizomycotina</taxon>
        <taxon>Sordariomycetes</taxon>
        <taxon>Hypocreomycetidae</taxon>
        <taxon>Hypocreales</taxon>
        <taxon>Clavicipitaceae</taxon>
        <taxon>Metarhizium</taxon>
    </lineage>
</organism>
<gene>
    <name evidence="3" type="ORF">MAC_01791</name>
</gene>
<dbReference type="Proteomes" id="UP000002499">
    <property type="component" value="Unassembled WGS sequence"/>
</dbReference>
<feature type="region of interest" description="Disordered" evidence="1">
    <location>
        <begin position="296"/>
        <end position="338"/>
    </location>
</feature>
<dbReference type="EMBL" id="GL698477">
    <property type="protein sequence ID" value="EFY92190.1"/>
    <property type="molecule type" value="Genomic_DNA"/>
</dbReference>
<evidence type="ECO:0000313" key="4">
    <source>
        <dbReference type="Proteomes" id="UP000002499"/>
    </source>
</evidence>
<dbReference type="OrthoDB" id="3514033at2759"/>